<feature type="chain" id="PRO_5042867347" evidence="2">
    <location>
        <begin position="28"/>
        <end position="496"/>
    </location>
</feature>
<dbReference type="EMBL" id="JAZGQO010000014">
    <property type="protein sequence ID" value="KAK6171472.1"/>
    <property type="molecule type" value="Genomic_DNA"/>
</dbReference>
<dbReference type="Pfam" id="PF00653">
    <property type="entry name" value="BIR"/>
    <property type="match status" value="2"/>
</dbReference>
<reference evidence="3 4" key="1">
    <citation type="submission" date="2024-01" db="EMBL/GenBank/DDBJ databases">
        <title>The genome of the rayed Mediterranean limpet Patella caerulea (Linnaeus, 1758).</title>
        <authorList>
            <person name="Anh-Thu Weber A."/>
            <person name="Halstead-Nussloch G."/>
        </authorList>
    </citation>
    <scope>NUCLEOTIDE SEQUENCE [LARGE SCALE GENOMIC DNA]</scope>
    <source>
        <strain evidence="3">AATW-2023a</strain>
        <tissue evidence="3">Whole specimen</tissue>
    </source>
</reference>
<keyword evidence="1" id="KW-0472">Membrane</keyword>
<dbReference type="PANTHER" id="PTHR10044:SF139">
    <property type="entry name" value="DEATH-ASSOCIATED INHIBITOR OF APOPTOSIS 2"/>
    <property type="match status" value="1"/>
</dbReference>
<dbReference type="PROSITE" id="PS50143">
    <property type="entry name" value="BIR_REPEAT_2"/>
    <property type="match status" value="2"/>
</dbReference>
<dbReference type="GO" id="GO:0005737">
    <property type="term" value="C:cytoplasm"/>
    <property type="evidence" value="ECO:0007669"/>
    <property type="project" value="TreeGrafter"/>
</dbReference>
<accession>A0AAN8J7K3</accession>
<dbReference type="PANTHER" id="PTHR10044">
    <property type="entry name" value="INHIBITOR OF APOPTOSIS"/>
    <property type="match status" value="1"/>
</dbReference>
<dbReference type="GO" id="GO:0051726">
    <property type="term" value="P:regulation of cell cycle"/>
    <property type="evidence" value="ECO:0007669"/>
    <property type="project" value="TreeGrafter"/>
</dbReference>
<feature type="transmembrane region" description="Helical" evidence="1">
    <location>
        <begin position="54"/>
        <end position="75"/>
    </location>
</feature>
<gene>
    <name evidence="3" type="ORF">SNE40_019656</name>
</gene>
<evidence type="ECO:0000256" key="1">
    <source>
        <dbReference type="SAM" id="Phobius"/>
    </source>
</evidence>
<protein>
    <submittedName>
        <fullName evidence="3">Uncharacterized protein</fullName>
    </submittedName>
</protein>
<comment type="caution">
    <text evidence="3">The sequence shown here is derived from an EMBL/GenBank/DDBJ whole genome shotgun (WGS) entry which is preliminary data.</text>
</comment>
<proteinExistence type="predicted"/>
<dbReference type="Proteomes" id="UP001347796">
    <property type="component" value="Unassembled WGS sequence"/>
</dbReference>
<dbReference type="AlphaFoldDB" id="A0AAN8J7K3"/>
<feature type="signal peptide" evidence="2">
    <location>
        <begin position="1"/>
        <end position="27"/>
    </location>
</feature>
<keyword evidence="1" id="KW-0812">Transmembrane</keyword>
<evidence type="ECO:0000313" key="3">
    <source>
        <dbReference type="EMBL" id="KAK6171472.1"/>
    </source>
</evidence>
<dbReference type="SMART" id="SM00238">
    <property type="entry name" value="BIR"/>
    <property type="match status" value="2"/>
</dbReference>
<dbReference type="CDD" id="cd00022">
    <property type="entry name" value="BIR"/>
    <property type="match status" value="1"/>
</dbReference>
<dbReference type="InterPro" id="IPR001370">
    <property type="entry name" value="BIR_rpt"/>
</dbReference>
<dbReference type="Gene3D" id="1.10.1170.10">
    <property type="entry name" value="Inhibitor Of Apoptosis Protein (2mihbC-IAP-1), Chain A"/>
    <property type="match status" value="2"/>
</dbReference>
<dbReference type="GO" id="GO:0005634">
    <property type="term" value="C:nucleus"/>
    <property type="evidence" value="ECO:0007669"/>
    <property type="project" value="TreeGrafter"/>
</dbReference>
<dbReference type="InterPro" id="IPR050784">
    <property type="entry name" value="IAP"/>
</dbReference>
<sequence>MMSHSSYRLWHVLLVPILLLCLPLVKMQLAARHNHIWCHLKTAGMLFNSRIEHVWLRFLLLMLVIIKINVIQSYLNEANNGSPENKNRVPEHSQKLIYKGVSSKENTPYKINQTTRLRERGDHKNNPLNSKFVSFTIDNYYKTTLFQRTRWNDLFHQSVTAYPFLPRYQADFDSNCMRYEGIRLATYNHTALCFKISCLELAKEGFYSSGRNDEAICFECGMMKSSWVKGVRPKQIHQTESPSCLFYTPYSRNVKIFNQETPTKFAQVKMPVGSRNETHVDLDMNERTAKLASAYKTGDNMQGDTILKHESSKEAAGNMKWERSNQPNSFIDNSPPAEIEHGYGILNKEESRSPEYKSLISRISTFTSAWKNTGFQSPIKMAEAGFFYTGNADAVKCWFCGIALKTWEPTDDPWMEHIRWSGHCGFIKSQKGAAFVIGLLNNMGQQTIMSSQRNNTDVTESVAVAMNAGFSTSQIDEAVTIVGPDAPSKYIYLQET</sequence>
<name>A0AAN8J7K3_PATCE</name>
<keyword evidence="2" id="KW-0732">Signal</keyword>
<keyword evidence="4" id="KW-1185">Reference proteome</keyword>
<evidence type="ECO:0000313" key="4">
    <source>
        <dbReference type="Proteomes" id="UP001347796"/>
    </source>
</evidence>
<evidence type="ECO:0000256" key="2">
    <source>
        <dbReference type="SAM" id="SignalP"/>
    </source>
</evidence>
<keyword evidence="1" id="KW-1133">Transmembrane helix</keyword>
<dbReference type="SUPFAM" id="SSF57924">
    <property type="entry name" value="Inhibitor of apoptosis (IAP) repeat"/>
    <property type="match status" value="2"/>
</dbReference>
<organism evidence="3 4">
    <name type="scientific">Patella caerulea</name>
    <name type="common">Rayed Mediterranean limpet</name>
    <dbReference type="NCBI Taxonomy" id="87958"/>
    <lineage>
        <taxon>Eukaryota</taxon>
        <taxon>Metazoa</taxon>
        <taxon>Spiralia</taxon>
        <taxon>Lophotrochozoa</taxon>
        <taxon>Mollusca</taxon>
        <taxon>Gastropoda</taxon>
        <taxon>Patellogastropoda</taxon>
        <taxon>Patelloidea</taxon>
        <taxon>Patellidae</taxon>
        <taxon>Patella</taxon>
    </lineage>
</organism>